<dbReference type="EMBL" id="ML170222">
    <property type="protein sequence ID" value="TDL17358.1"/>
    <property type="molecule type" value="Genomic_DNA"/>
</dbReference>
<feature type="region of interest" description="Disordered" evidence="1">
    <location>
        <begin position="104"/>
        <end position="127"/>
    </location>
</feature>
<dbReference type="OrthoDB" id="2685848at2759"/>
<reference evidence="2 3" key="1">
    <citation type="submission" date="2018-06" db="EMBL/GenBank/DDBJ databases">
        <title>A transcriptomic atlas of mushroom development highlights an independent origin of complex multicellularity.</title>
        <authorList>
            <consortium name="DOE Joint Genome Institute"/>
            <person name="Krizsan K."/>
            <person name="Almasi E."/>
            <person name="Merenyi Z."/>
            <person name="Sahu N."/>
            <person name="Viragh M."/>
            <person name="Koszo T."/>
            <person name="Mondo S."/>
            <person name="Kiss B."/>
            <person name="Balint B."/>
            <person name="Kues U."/>
            <person name="Barry K."/>
            <person name="Hegedus J.C."/>
            <person name="Henrissat B."/>
            <person name="Johnson J."/>
            <person name="Lipzen A."/>
            <person name="Ohm R."/>
            <person name="Nagy I."/>
            <person name="Pangilinan J."/>
            <person name="Yan J."/>
            <person name="Xiong Y."/>
            <person name="Grigoriev I.V."/>
            <person name="Hibbett D.S."/>
            <person name="Nagy L.G."/>
        </authorList>
    </citation>
    <scope>NUCLEOTIDE SEQUENCE [LARGE SCALE GENOMIC DNA]</scope>
    <source>
        <strain evidence="2 3">SZMC22713</strain>
    </source>
</reference>
<feature type="region of interest" description="Disordered" evidence="1">
    <location>
        <begin position="1"/>
        <end position="84"/>
    </location>
</feature>
<keyword evidence="3" id="KW-1185">Reference proteome</keyword>
<dbReference type="STRING" id="50990.A0A4Y7PQG9"/>
<organism evidence="2 3">
    <name type="scientific">Rickenella mellea</name>
    <dbReference type="NCBI Taxonomy" id="50990"/>
    <lineage>
        <taxon>Eukaryota</taxon>
        <taxon>Fungi</taxon>
        <taxon>Dikarya</taxon>
        <taxon>Basidiomycota</taxon>
        <taxon>Agaricomycotina</taxon>
        <taxon>Agaricomycetes</taxon>
        <taxon>Hymenochaetales</taxon>
        <taxon>Rickenellaceae</taxon>
        <taxon>Rickenella</taxon>
    </lineage>
</organism>
<protein>
    <submittedName>
        <fullName evidence="2">Uncharacterized protein</fullName>
    </submittedName>
</protein>
<accession>A0A4Y7PQG9</accession>
<gene>
    <name evidence="2" type="ORF">BD410DRAFT_843641</name>
</gene>
<dbReference type="AlphaFoldDB" id="A0A4Y7PQG9"/>
<evidence type="ECO:0000313" key="3">
    <source>
        <dbReference type="Proteomes" id="UP000294933"/>
    </source>
</evidence>
<proteinExistence type="predicted"/>
<evidence type="ECO:0000256" key="1">
    <source>
        <dbReference type="SAM" id="MobiDB-lite"/>
    </source>
</evidence>
<sequence>MPKDSDEMVGVFATETPNTPRFSSPDDQFPRYVGDDIEPPYPSNIPMCTPISQASQRADADGADEVDEYNPFFPPNLPVDPFSSPGRRNKPIYVLSSPPQLPIVISSSPPYQPAGEDAEDAEEDPVEFNPSAPTIEHAGPWFSVTRGTETGVFRGWDLTTTFVTGVESVAFTMHMDELDAYETYINAKKQNIVSFV</sequence>
<dbReference type="Proteomes" id="UP000294933">
    <property type="component" value="Unassembled WGS sequence"/>
</dbReference>
<feature type="compositionally biased region" description="Acidic residues" evidence="1">
    <location>
        <begin position="116"/>
        <end position="126"/>
    </location>
</feature>
<name>A0A4Y7PQG9_9AGAM</name>
<evidence type="ECO:0000313" key="2">
    <source>
        <dbReference type="EMBL" id="TDL17358.1"/>
    </source>
</evidence>
<feature type="compositionally biased region" description="Polar residues" evidence="1">
    <location>
        <begin position="15"/>
        <end position="26"/>
    </location>
</feature>
<dbReference type="VEuPathDB" id="FungiDB:BD410DRAFT_843641"/>